<accession>A0A916SR33</accession>
<dbReference type="InterPro" id="IPR049278">
    <property type="entry name" value="MS_channel_C"/>
</dbReference>
<reference evidence="11" key="2">
    <citation type="submission" date="2020-09" db="EMBL/GenBank/DDBJ databases">
        <authorList>
            <person name="Sun Q."/>
            <person name="Zhou Y."/>
        </authorList>
    </citation>
    <scope>NUCLEOTIDE SEQUENCE</scope>
    <source>
        <strain evidence="11">CGMCC 1.15322</strain>
    </source>
</reference>
<dbReference type="GO" id="GO:0005886">
    <property type="term" value="C:plasma membrane"/>
    <property type="evidence" value="ECO:0007669"/>
    <property type="project" value="UniProtKB-SubCell"/>
</dbReference>
<evidence type="ECO:0000256" key="7">
    <source>
        <dbReference type="SAM" id="Phobius"/>
    </source>
</evidence>
<evidence type="ECO:0000313" key="11">
    <source>
        <dbReference type="EMBL" id="GGB12383.1"/>
    </source>
</evidence>
<dbReference type="Pfam" id="PF21088">
    <property type="entry name" value="MS_channel_1st"/>
    <property type="match status" value="1"/>
</dbReference>
<feature type="transmembrane region" description="Helical" evidence="7">
    <location>
        <begin position="246"/>
        <end position="269"/>
    </location>
</feature>
<dbReference type="SUPFAM" id="SSF82861">
    <property type="entry name" value="Mechanosensitive channel protein MscS (YggB), transmembrane region"/>
    <property type="match status" value="1"/>
</dbReference>
<evidence type="ECO:0000313" key="12">
    <source>
        <dbReference type="Proteomes" id="UP000620596"/>
    </source>
</evidence>
<dbReference type="Pfam" id="PF00924">
    <property type="entry name" value="MS_channel_2nd"/>
    <property type="match status" value="1"/>
</dbReference>
<dbReference type="RefSeq" id="WP_188709956.1">
    <property type="nucleotide sequence ID" value="NZ_BMIG01000019.1"/>
</dbReference>
<keyword evidence="4 7" id="KW-0812">Transmembrane</keyword>
<evidence type="ECO:0000256" key="4">
    <source>
        <dbReference type="ARBA" id="ARBA00022692"/>
    </source>
</evidence>
<sequence>MATLTRPTARIEDLDAWLANLTQPSALTELALLLACVGLAWALVWGIRRASGLPDERSIWFGRQIIDGVMFPLLLLSLAYLCFMLLGRWMPVAVFKIAIPVLVALAVIRLGVKVLQVVFVDAPLVRILERSISWLAWLAMVLWVSGLLPLVLEELDDIRWKVGDATLSVRTLIEGALTAGIVLLIALWVSAAIESRLLKSATGSQLSLRKALSNATRALLVFVSLLVALSAVGIDLTALSVLGGAIGVGVGFGLQKLAASYVSGFVMLAERSVRIGDNIRVDNFEGRITDINARYTVVRSLGGRESIVPNEMFISNRIENLSLADSRVLQSTVISVAYDSDVALVMRLLTDAALNQDRVLRDPGPGANLTNFGADGLEFTLNYWMTDPENGQQNLRSLINLGILQSLRANGIEIPYPQRVIHTRLQPGEEVAKPS</sequence>
<feature type="transmembrane region" description="Helical" evidence="7">
    <location>
        <begin position="30"/>
        <end position="47"/>
    </location>
</feature>
<evidence type="ECO:0000259" key="9">
    <source>
        <dbReference type="Pfam" id="PF21082"/>
    </source>
</evidence>
<dbReference type="GO" id="GO:0008381">
    <property type="term" value="F:mechanosensitive monoatomic ion channel activity"/>
    <property type="evidence" value="ECO:0007669"/>
    <property type="project" value="UniProtKB-ARBA"/>
</dbReference>
<dbReference type="SUPFAM" id="SSF50182">
    <property type="entry name" value="Sm-like ribonucleoproteins"/>
    <property type="match status" value="1"/>
</dbReference>
<dbReference type="Pfam" id="PF21082">
    <property type="entry name" value="MS_channel_3rd"/>
    <property type="match status" value="1"/>
</dbReference>
<feature type="domain" description="Mechanosensitive ion channel MscS" evidence="8">
    <location>
        <begin position="258"/>
        <end position="322"/>
    </location>
</feature>
<dbReference type="EMBL" id="BMIG01000019">
    <property type="protein sequence ID" value="GGB12383.1"/>
    <property type="molecule type" value="Genomic_DNA"/>
</dbReference>
<dbReference type="AlphaFoldDB" id="A0A916SR33"/>
<keyword evidence="5 7" id="KW-1133">Transmembrane helix</keyword>
<dbReference type="InterPro" id="IPR052702">
    <property type="entry name" value="MscS-like_channel"/>
</dbReference>
<feature type="domain" description="Mechanosensitive ion channel transmembrane helices 2/3" evidence="10">
    <location>
        <begin position="215"/>
        <end position="255"/>
    </location>
</feature>
<evidence type="ECO:0000256" key="3">
    <source>
        <dbReference type="ARBA" id="ARBA00022475"/>
    </source>
</evidence>
<keyword evidence="3" id="KW-1003">Cell membrane</keyword>
<evidence type="ECO:0000256" key="6">
    <source>
        <dbReference type="ARBA" id="ARBA00023136"/>
    </source>
</evidence>
<evidence type="ECO:0000259" key="8">
    <source>
        <dbReference type="Pfam" id="PF00924"/>
    </source>
</evidence>
<dbReference type="InterPro" id="IPR011066">
    <property type="entry name" value="MscS_channel_C_sf"/>
</dbReference>
<feature type="domain" description="Mechanosensitive ion channel MscS C-terminal" evidence="9">
    <location>
        <begin position="332"/>
        <end position="414"/>
    </location>
</feature>
<protein>
    <submittedName>
        <fullName evidence="11">Mechanosensitive ion channel protein</fullName>
    </submittedName>
</protein>
<feature type="transmembrane region" description="Helical" evidence="7">
    <location>
        <begin position="68"/>
        <end position="87"/>
    </location>
</feature>
<dbReference type="InterPro" id="IPR023408">
    <property type="entry name" value="MscS_beta-dom_sf"/>
</dbReference>
<evidence type="ECO:0000256" key="5">
    <source>
        <dbReference type="ARBA" id="ARBA00022989"/>
    </source>
</evidence>
<dbReference type="InterPro" id="IPR010920">
    <property type="entry name" value="LSM_dom_sf"/>
</dbReference>
<dbReference type="Proteomes" id="UP000620596">
    <property type="component" value="Unassembled WGS sequence"/>
</dbReference>
<comment type="caution">
    <text evidence="11">The sequence shown here is derived from an EMBL/GenBank/DDBJ whole genome shotgun (WGS) entry which is preliminary data.</text>
</comment>
<comment type="subcellular location">
    <subcellularLocation>
        <location evidence="1">Cell membrane</location>
        <topology evidence="1">Multi-pass membrane protein</topology>
    </subcellularLocation>
</comment>
<dbReference type="InterPro" id="IPR049142">
    <property type="entry name" value="MS_channel_1st"/>
</dbReference>
<feature type="transmembrane region" description="Helical" evidence="7">
    <location>
        <begin position="93"/>
        <end position="112"/>
    </location>
</feature>
<dbReference type="Gene3D" id="3.30.70.100">
    <property type="match status" value="1"/>
</dbReference>
<comment type="similarity">
    <text evidence="2">Belongs to the MscS (TC 1.A.23) family.</text>
</comment>
<evidence type="ECO:0000259" key="10">
    <source>
        <dbReference type="Pfam" id="PF21088"/>
    </source>
</evidence>
<feature type="transmembrane region" description="Helical" evidence="7">
    <location>
        <begin position="214"/>
        <end position="234"/>
    </location>
</feature>
<dbReference type="PANTHER" id="PTHR30347">
    <property type="entry name" value="POTASSIUM CHANNEL RELATED"/>
    <property type="match status" value="1"/>
</dbReference>
<dbReference type="SUPFAM" id="SSF82689">
    <property type="entry name" value="Mechanosensitive channel protein MscS (YggB), C-terminal domain"/>
    <property type="match status" value="1"/>
</dbReference>
<reference evidence="11" key="1">
    <citation type="journal article" date="2014" name="Int. J. Syst. Evol. Microbiol.">
        <title>Complete genome sequence of Corynebacterium casei LMG S-19264T (=DSM 44701T), isolated from a smear-ripened cheese.</title>
        <authorList>
            <consortium name="US DOE Joint Genome Institute (JGI-PGF)"/>
            <person name="Walter F."/>
            <person name="Albersmeier A."/>
            <person name="Kalinowski J."/>
            <person name="Ruckert C."/>
        </authorList>
    </citation>
    <scope>NUCLEOTIDE SEQUENCE</scope>
    <source>
        <strain evidence="11">CGMCC 1.15322</strain>
    </source>
</reference>
<organism evidence="11 12">
    <name type="scientific">Polaromonas eurypsychrophila</name>
    <dbReference type="NCBI Taxonomy" id="1614635"/>
    <lineage>
        <taxon>Bacteria</taxon>
        <taxon>Pseudomonadati</taxon>
        <taxon>Pseudomonadota</taxon>
        <taxon>Betaproteobacteria</taxon>
        <taxon>Burkholderiales</taxon>
        <taxon>Comamonadaceae</taxon>
        <taxon>Polaromonas</taxon>
    </lineage>
</organism>
<dbReference type="InterPro" id="IPR006685">
    <property type="entry name" value="MscS_channel_2nd"/>
</dbReference>
<name>A0A916SR33_9BURK</name>
<keyword evidence="12" id="KW-1185">Reference proteome</keyword>
<dbReference type="Gene3D" id="2.30.30.60">
    <property type="match status" value="1"/>
</dbReference>
<evidence type="ECO:0000256" key="1">
    <source>
        <dbReference type="ARBA" id="ARBA00004651"/>
    </source>
</evidence>
<feature type="transmembrane region" description="Helical" evidence="7">
    <location>
        <begin position="172"/>
        <end position="193"/>
    </location>
</feature>
<dbReference type="Gene3D" id="1.10.287.1260">
    <property type="match status" value="1"/>
</dbReference>
<keyword evidence="6 7" id="KW-0472">Membrane</keyword>
<evidence type="ECO:0000256" key="2">
    <source>
        <dbReference type="ARBA" id="ARBA00008017"/>
    </source>
</evidence>
<gene>
    <name evidence="11" type="ORF">GCM10011496_36570</name>
</gene>
<dbReference type="PANTHER" id="PTHR30347:SF1">
    <property type="entry name" value="MECHANOSENSITIVE CHANNEL MSCK"/>
    <property type="match status" value="1"/>
</dbReference>
<dbReference type="InterPro" id="IPR011014">
    <property type="entry name" value="MscS_channel_TM-2"/>
</dbReference>
<proteinExistence type="inferred from homology"/>
<feature type="transmembrane region" description="Helical" evidence="7">
    <location>
        <begin position="132"/>
        <end position="152"/>
    </location>
</feature>